<gene>
    <name evidence="7" type="ORF">M0811_11073</name>
</gene>
<dbReference type="EMBL" id="JAPDFW010000097">
    <property type="protein sequence ID" value="KAJ5070226.1"/>
    <property type="molecule type" value="Genomic_DNA"/>
</dbReference>
<comment type="similarity">
    <text evidence="2 6">Belongs to the QNG1 protein family.</text>
</comment>
<dbReference type="OMA" id="FSFWSEE"/>
<keyword evidence="8" id="KW-1185">Reference proteome</keyword>
<dbReference type="GO" id="GO:0016787">
    <property type="term" value="F:hydrolase activity"/>
    <property type="evidence" value="ECO:0007669"/>
    <property type="project" value="UniProtKB-KW"/>
</dbReference>
<dbReference type="GO" id="GO:0006400">
    <property type="term" value="P:tRNA modification"/>
    <property type="evidence" value="ECO:0007669"/>
    <property type="project" value="TreeGrafter"/>
</dbReference>
<sequence length="336" mass="39511">MESKTNKVKNSAKFISENSKHVKINLEKIQNCSTFLLSFLKEKKLDISNWHNHPLHPSESNEKTLDWIFLVDTLNFAFWSNFIVKYKENQYSGYSALLAAINRAIDNTIPITQPEFLSKITLLDVEKIFHSESEQILLIDKRCEFMNQLGQVVLKKFNGKFINVVRNAQNDAEKLLDLIIENFPSFRDESVYKNQPVFFYKRAQILVADIWGCFEGKGIGKLDGIDNLTMFPDYRVPQCLNYLGIIEYSDELMDLLKKEDCFIEQNSEYEIEIRGNSVWGVELLKNETLKLIEKDPNLQNYHLNSVLIDFFLYDYAKKHHKEMQHIPIHKTKTWFY</sequence>
<keyword evidence="1 6" id="KW-0378">Hydrolase</keyword>
<comment type="catalytic activity">
    <reaction evidence="5 6">
        <text>queuosine 5'-phosphate + H2O = queuine + D-ribose 5-phosphate</text>
        <dbReference type="Rhea" id="RHEA:75387"/>
        <dbReference type="ChEBI" id="CHEBI:15377"/>
        <dbReference type="ChEBI" id="CHEBI:17433"/>
        <dbReference type="ChEBI" id="CHEBI:78346"/>
        <dbReference type="ChEBI" id="CHEBI:194371"/>
    </reaction>
    <physiologicalReaction direction="left-to-right" evidence="5 6">
        <dbReference type="Rhea" id="RHEA:75388"/>
    </physiologicalReaction>
</comment>
<dbReference type="InterPro" id="IPR019438">
    <property type="entry name" value="Q_salvage"/>
</dbReference>
<evidence type="ECO:0000256" key="4">
    <source>
        <dbReference type="ARBA" id="ARBA00035393"/>
    </source>
</evidence>
<evidence type="ECO:0000256" key="2">
    <source>
        <dbReference type="ARBA" id="ARBA00035119"/>
    </source>
</evidence>
<protein>
    <recommendedName>
        <fullName evidence="3 6">Queuosine 5'-phosphate N-glycosylase/hydrolase</fullName>
        <ecNumber evidence="6">3.2.2.-</ecNumber>
    </recommendedName>
    <alternativeName>
        <fullName evidence="4 6">Queuosine-nucleotide N-glycosylase/hydrolase</fullName>
    </alternativeName>
</protein>
<evidence type="ECO:0000313" key="7">
    <source>
        <dbReference type="EMBL" id="KAJ5070226.1"/>
    </source>
</evidence>
<evidence type="ECO:0000256" key="1">
    <source>
        <dbReference type="ARBA" id="ARBA00022801"/>
    </source>
</evidence>
<comment type="caution">
    <text evidence="7">The sequence shown here is derived from an EMBL/GenBank/DDBJ whole genome shotgun (WGS) entry which is preliminary data.</text>
</comment>
<comment type="function">
    <text evidence="6">Catalyzes the hydrolysis of queuosine 5'-phosphate, releasing the nucleobase queuine (q). Is required for salvage of queuine from exogenous queuosine (Q) that is imported and then converted to queuosine 5'-phosphate intracellularly.</text>
</comment>
<dbReference type="OrthoDB" id="416777at2759"/>
<evidence type="ECO:0000256" key="6">
    <source>
        <dbReference type="RuleBase" id="RU365002"/>
    </source>
</evidence>
<dbReference type="AlphaFoldDB" id="A0A9Q0R837"/>
<dbReference type="Proteomes" id="UP001149090">
    <property type="component" value="Unassembled WGS sequence"/>
</dbReference>
<dbReference type="EC" id="3.2.2.-" evidence="6"/>
<dbReference type="Pfam" id="PF10343">
    <property type="entry name" value="Q_salvage"/>
    <property type="match status" value="1"/>
</dbReference>
<name>A0A9Q0R837_ANAIG</name>
<evidence type="ECO:0000256" key="5">
    <source>
        <dbReference type="ARBA" id="ARBA00048204"/>
    </source>
</evidence>
<organism evidence="7 8">
    <name type="scientific">Anaeramoeba ignava</name>
    <name type="common">Anaerobic marine amoeba</name>
    <dbReference type="NCBI Taxonomy" id="1746090"/>
    <lineage>
        <taxon>Eukaryota</taxon>
        <taxon>Metamonada</taxon>
        <taxon>Anaeramoebidae</taxon>
        <taxon>Anaeramoeba</taxon>
    </lineage>
</organism>
<dbReference type="PANTHER" id="PTHR21314">
    <property type="entry name" value="QUEUOSINE 5'-PHOSPHATE N-GLYCOSYLASE_HYDROLASE-RELATED"/>
    <property type="match status" value="1"/>
</dbReference>
<accession>A0A9Q0R837</accession>
<evidence type="ECO:0000256" key="3">
    <source>
        <dbReference type="ARBA" id="ARBA00035306"/>
    </source>
</evidence>
<proteinExistence type="inferred from homology"/>
<dbReference type="PANTHER" id="PTHR21314:SF0">
    <property type="entry name" value="QUEUOSINE 5'-PHOSPHATE N-GLYCOSYLASE_HYDROLASE"/>
    <property type="match status" value="1"/>
</dbReference>
<evidence type="ECO:0000313" key="8">
    <source>
        <dbReference type="Proteomes" id="UP001149090"/>
    </source>
</evidence>
<reference evidence="7" key="1">
    <citation type="submission" date="2022-10" db="EMBL/GenBank/DDBJ databases">
        <title>Novel sulphate-reducing endosymbionts in the free-living metamonad Anaeramoeba.</title>
        <authorList>
            <person name="Jerlstrom-Hultqvist J."/>
            <person name="Cepicka I."/>
            <person name="Gallot-Lavallee L."/>
            <person name="Salas-Leiva D."/>
            <person name="Curtis B.A."/>
            <person name="Zahonova K."/>
            <person name="Pipaliya S."/>
            <person name="Dacks J."/>
            <person name="Roger A.J."/>
        </authorList>
    </citation>
    <scope>NUCLEOTIDE SEQUENCE</scope>
    <source>
        <strain evidence="7">BMAN</strain>
    </source>
</reference>